<keyword evidence="3" id="KW-1003">Cell membrane</keyword>
<dbReference type="CDD" id="cd06261">
    <property type="entry name" value="TM_PBP2"/>
    <property type="match status" value="1"/>
</dbReference>
<dbReference type="PROSITE" id="PS50928">
    <property type="entry name" value="ABC_TM1"/>
    <property type="match status" value="1"/>
</dbReference>
<evidence type="ECO:0000259" key="8">
    <source>
        <dbReference type="PROSITE" id="PS50928"/>
    </source>
</evidence>
<dbReference type="Pfam" id="PF19300">
    <property type="entry name" value="BPD_transp_1_N"/>
    <property type="match status" value="1"/>
</dbReference>
<evidence type="ECO:0000256" key="5">
    <source>
        <dbReference type="ARBA" id="ARBA00022989"/>
    </source>
</evidence>
<sequence length="317" mass="34053">MIGFVLRRLAWTVLILLGVSVLVFLLMQLVPGDPVRTMLGMSATAEHVEEVRHELGLDRSLPVQYLSYLSGVLHGELGQSLILSQPVSAILFPKLLNTVILSVGSLLICLLVGIPLGVIAGARQYSLFDRGSMFLSLAGASVPVYWAALVVISIFALQLGWFPTSGMYDTRDPGGFGDVLYHLVLPATAAALVPTAVIARMARGSMVEALHGDHVRMLRASGVPERLVIWRHALRGVMPPVVNIVGLQIGYLLGGIIFVEVVFNWPGLGGQLYTSITAGDMPMIQSGVLFIALVFVLVNLITDIAVALLDPRTRKAA</sequence>
<feature type="transmembrane region" description="Helical" evidence="7">
    <location>
        <begin position="134"/>
        <end position="159"/>
    </location>
</feature>
<keyword evidence="4 7" id="KW-0812">Transmembrane</keyword>
<proteinExistence type="inferred from homology"/>
<evidence type="ECO:0000256" key="3">
    <source>
        <dbReference type="ARBA" id="ARBA00022475"/>
    </source>
</evidence>
<evidence type="ECO:0000256" key="2">
    <source>
        <dbReference type="ARBA" id="ARBA00022448"/>
    </source>
</evidence>
<comment type="similarity">
    <text evidence="7">Belongs to the binding-protein-dependent transport system permease family.</text>
</comment>
<evidence type="ECO:0000256" key="1">
    <source>
        <dbReference type="ARBA" id="ARBA00004651"/>
    </source>
</evidence>
<evidence type="ECO:0000313" key="10">
    <source>
        <dbReference type="Proteomes" id="UP001597145"/>
    </source>
</evidence>
<keyword evidence="5 7" id="KW-1133">Transmembrane helix</keyword>
<dbReference type="InterPro" id="IPR035906">
    <property type="entry name" value="MetI-like_sf"/>
</dbReference>
<dbReference type="PANTHER" id="PTHR43163">
    <property type="entry name" value="DIPEPTIDE TRANSPORT SYSTEM PERMEASE PROTEIN DPPB-RELATED"/>
    <property type="match status" value="1"/>
</dbReference>
<dbReference type="Gene3D" id="1.10.3720.10">
    <property type="entry name" value="MetI-like"/>
    <property type="match status" value="1"/>
</dbReference>
<dbReference type="InterPro" id="IPR000515">
    <property type="entry name" value="MetI-like"/>
</dbReference>
<evidence type="ECO:0000256" key="7">
    <source>
        <dbReference type="RuleBase" id="RU363032"/>
    </source>
</evidence>
<dbReference type="EMBL" id="JBHUCP010000007">
    <property type="protein sequence ID" value="MFD1530216.1"/>
    <property type="molecule type" value="Genomic_DNA"/>
</dbReference>
<comment type="subcellular location">
    <subcellularLocation>
        <location evidence="1 7">Cell membrane</location>
        <topology evidence="1 7">Multi-pass membrane protein</topology>
    </subcellularLocation>
</comment>
<evidence type="ECO:0000256" key="6">
    <source>
        <dbReference type="ARBA" id="ARBA00023136"/>
    </source>
</evidence>
<reference evidence="10" key="1">
    <citation type="journal article" date="2019" name="Int. J. Syst. Evol. Microbiol.">
        <title>The Global Catalogue of Microorganisms (GCM) 10K type strain sequencing project: providing services to taxonomists for standard genome sequencing and annotation.</title>
        <authorList>
            <consortium name="The Broad Institute Genomics Platform"/>
            <consortium name="The Broad Institute Genome Sequencing Center for Infectious Disease"/>
            <person name="Wu L."/>
            <person name="Ma J."/>
        </authorList>
    </citation>
    <scope>NUCLEOTIDE SEQUENCE [LARGE SCALE GENOMIC DNA]</scope>
    <source>
        <strain evidence="10">JCM 12165</strain>
    </source>
</reference>
<name>A0ABW4FKS7_9PSEU</name>
<evidence type="ECO:0000313" key="9">
    <source>
        <dbReference type="EMBL" id="MFD1530216.1"/>
    </source>
</evidence>
<accession>A0ABW4FKS7</accession>
<dbReference type="InterPro" id="IPR045621">
    <property type="entry name" value="BPD_transp_1_N"/>
</dbReference>
<feature type="transmembrane region" description="Helical" evidence="7">
    <location>
        <begin position="241"/>
        <end position="263"/>
    </location>
</feature>
<dbReference type="Pfam" id="PF00528">
    <property type="entry name" value="BPD_transp_1"/>
    <property type="match status" value="1"/>
</dbReference>
<keyword evidence="2 7" id="KW-0813">Transport</keyword>
<comment type="caution">
    <text evidence="9">The sequence shown here is derived from an EMBL/GenBank/DDBJ whole genome shotgun (WGS) entry which is preliminary data.</text>
</comment>
<protein>
    <submittedName>
        <fullName evidence="9">ABC transporter permease</fullName>
    </submittedName>
</protein>
<gene>
    <name evidence="9" type="ORF">ACFSCY_12255</name>
</gene>
<dbReference type="RefSeq" id="WP_343977037.1">
    <property type="nucleotide sequence ID" value="NZ_BAAAJG010000008.1"/>
</dbReference>
<keyword evidence="6 7" id="KW-0472">Membrane</keyword>
<organism evidence="9 10">
    <name type="scientific">Pseudonocardia aurantiaca</name>
    <dbReference type="NCBI Taxonomy" id="75290"/>
    <lineage>
        <taxon>Bacteria</taxon>
        <taxon>Bacillati</taxon>
        <taxon>Actinomycetota</taxon>
        <taxon>Actinomycetes</taxon>
        <taxon>Pseudonocardiales</taxon>
        <taxon>Pseudonocardiaceae</taxon>
        <taxon>Pseudonocardia</taxon>
    </lineage>
</organism>
<feature type="transmembrane region" description="Helical" evidence="7">
    <location>
        <begin position="99"/>
        <end position="122"/>
    </location>
</feature>
<feature type="transmembrane region" description="Helical" evidence="7">
    <location>
        <begin position="283"/>
        <end position="309"/>
    </location>
</feature>
<keyword evidence="10" id="KW-1185">Reference proteome</keyword>
<feature type="transmembrane region" description="Helical" evidence="7">
    <location>
        <begin position="9"/>
        <end position="30"/>
    </location>
</feature>
<dbReference type="SUPFAM" id="SSF161098">
    <property type="entry name" value="MetI-like"/>
    <property type="match status" value="1"/>
</dbReference>
<dbReference type="Proteomes" id="UP001597145">
    <property type="component" value="Unassembled WGS sequence"/>
</dbReference>
<dbReference type="PANTHER" id="PTHR43163:SF6">
    <property type="entry name" value="DIPEPTIDE TRANSPORT SYSTEM PERMEASE PROTEIN DPPB-RELATED"/>
    <property type="match status" value="1"/>
</dbReference>
<feature type="domain" description="ABC transmembrane type-1" evidence="8">
    <location>
        <begin position="95"/>
        <end position="302"/>
    </location>
</feature>
<feature type="transmembrane region" description="Helical" evidence="7">
    <location>
        <begin position="179"/>
        <end position="199"/>
    </location>
</feature>
<evidence type="ECO:0000256" key="4">
    <source>
        <dbReference type="ARBA" id="ARBA00022692"/>
    </source>
</evidence>